<dbReference type="EMBL" id="JAPQKN010000003">
    <property type="protein sequence ID" value="KAJ5166997.1"/>
    <property type="molecule type" value="Genomic_DNA"/>
</dbReference>
<comment type="caution">
    <text evidence="1">The sequence shown here is derived from an EMBL/GenBank/DDBJ whole genome shotgun (WGS) entry which is preliminary data.</text>
</comment>
<reference evidence="1" key="2">
    <citation type="journal article" date="2023" name="IMA Fungus">
        <title>Comparative genomic study of the Penicillium genus elucidates a diverse pangenome and 15 lateral gene transfer events.</title>
        <authorList>
            <person name="Petersen C."/>
            <person name="Sorensen T."/>
            <person name="Nielsen M.R."/>
            <person name="Sondergaard T.E."/>
            <person name="Sorensen J.L."/>
            <person name="Fitzpatrick D.A."/>
            <person name="Frisvad J.C."/>
            <person name="Nielsen K.L."/>
        </authorList>
    </citation>
    <scope>NUCLEOTIDE SEQUENCE</scope>
    <source>
        <strain evidence="1">IBT 26290</strain>
    </source>
</reference>
<gene>
    <name evidence="1" type="ORF">N7482_005778</name>
</gene>
<proteinExistence type="predicted"/>
<evidence type="ECO:0000313" key="1">
    <source>
        <dbReference type="EMBL" id="KAJ5166997.1"/>
    </source>
</evidence>
<dbReference type="RefSeq" id="XP_056543458.1">
    <property type="nucleotide sequence ID" value="XM_056687903.1"/>
</dbReference>
<evidence type="ECO:0000313" key="2">
    <source>
        <dbReference type="Proteomes" id="UP001149163"/>
    </source>
</evidence>
<sequence length="104" mass="11087">MFALLEWLETFQGQAGASNFGLIFPRKFVHRMAGGAMPGQAAIPIAPKAESREFKGCEGCEGIGRKDFSKERKGKGRRGWGASMTDALGLLADRLDSGGSPKVA</sequence>
<dbReference type="Proteomes" id="UP001149163">
    <property type="component" value="Unassembled WGS sequence"/>
</dbReference>
<protein>
    <submittedName>
        <fullName evidence="1">Uncharacterized protein</fullName>
    </submittedName>
</protein>
<keyword evidence="2" id="KW-1185">Reference proteome</keyword>
<dbReference type="AlphaFoldDB" id="A0A9W9I8N8"/>
<dbReference type="GeneID" id="81427079"/>
<accession>A0A9W9I8N8</accession>
<organism evidence="1 2">
    <name type="scientific">Penicillium canariense</name>
    <dbReference type="NCBI Taxonomy" id="189055"/>
    <lineage>
        <taxon>Eukaryota</taxon>
        <taxon>Fungi</taxon>
        <taxon>Dikarya</taxon>
        <taxon>Ascomycota</taxon>
        <taxon>Pezizomycotina</taxon>
        <taxon>Eurotiomycetes</taxon>
        <taxon>Eurotiomycetidae</taxon>
        <taxon>Eurotiales</taxon>
        <taxon>Aspergillaceae</taxon>
        <taxon>Penicillium</taxon>
    </lineage>
</organism>
<name>A0A9W9I8N8_9EURO</name>
<reference evidence="1" key="1">
    <citation type="submission" date="2022-11" db="EMBL/GenBank/DDBJ databases">
        <authorList>
            <person name="Petersen C."/>
        </authorList>
    </citation>
    <scope>NUCLEOTIDE SEQUENCE</scope>
    <source>
        <strain evidence="1">IBT 26290</strain>
    </source>
</reference>